<accession>A0A2H0W9S2</accession>
<keyword evidence="1" id="KW-0812">Transmembrane</keyword>
<sequence length="397" mass="46560">MIALIILVSLFIASRVIIFVFPPHFSDVMYSYYHYARIWTEGYPAYLVHLFEYPPANIILFYLPWILDRASILGYPDFYRFFVFLADVIIFIVSFKVLKKLKLKKGIIFIALLYYILALTKAKDFVYDSMDLVFISGFFLSLALLKLKKQTPKIRFFSWFFFWLSTAFKYITAPLFIPYLLLMRKGRDLKKEILISFMAFVAVWGLPLIIFRSSLSVTFVYHLKRGFQVESMPANVIRLVNRWTQSDSFVEVYKNYDIIGPVTAKLQPYLSIIFPLTMLAFFIYSLKKSLDLSKPTGKSFDEYKEKLKLGLIYLFLFMATGKVFSTPFHLWLPPLLTIYPFKSVKQQLKVLFVSFFMIAISMTPIPNLTYQGFELHNAIGLMRPICLLYMLIKIKKT</sequence>
<proteinExistence type="predicted"/>
<feature type="transmembrane region" description="Helical" evidence="1">
    <location>
        <begin position="193"/>
        <end position="211"/>
    </location>
</feature>
<protein>
    <recommendedName>
        <fullName evidence="4">Glycosyltransferase RgtA/B/C/D-like domain-containing protein</fullName>
    </recommendedName>
</protein>
<gene>
    <name evidence="2" type="ORF">COT75_01850</name>
</gene>
<keyword evidence="1" id="KW-1133">Transmembrane helix</keyword>
<feature type="transmembrane region" description="Helical" evidence="1">
    <location>
        <begin position="42"/>
        <end position="66"/>
    </location>
</feature>
<feature type="transmembrane region" description="Helical" evidence="1">
    <location>
        <begin position="307"/>
        <end position="330"/>
    </location>
</feature>
<feature type="transmembrane region" description="Helical" evidence="1">
    <location>
        <begin position="160"/>
        <end position="181"/>
    </location>
</feature>
<evidence type="ECO:0000313" key="3">
    <source>
        <dbReference type="Proteomes" id="UP000230093"/>
    </source>
</evidence>
<feature type="transmembrane region" description="Helical" evidence="1">
    <location>
        <begin position="266"/>
        <end position="286"/>
    </location>
</feature>
<dbReference type="AlphaFoldDB" id="A0A2H0W9S2"/>
<evidence type="ECO:0000256" key="1">
    <source>
        <dbReference type="SAM" id="Phobius"/>
    </source>
</evidence>
<evidence type="ECO:0000313" key="2">
    <source>
        <dbReference type="EMBL" id="PIS09402.1"/>
    </source>
</evidence>
<name>A0A2H0W9S2_9BACT</name>
<reference evidence="3" key="1">
    <citation type="submission" date="2017-09" db="EMBL/GenBank/DDBJ databases">
        <title>Depth-based differentiation of microbial function through sediment-hosted aquifers and enrichment of novel symbionts in the deep terrestrial subsurface.</title>
        <authorList>
            <person name="Probst A.J."/>
            <person name="Ladd B."/>
            <person name="Jarett J.K."/>
            <person name="Geller-Mcgrath D.E."/>
            <person name="Sieber C.M.K."/>
            <person name="Emerson J.B."/>
            <person name="Anantharaman K."/>
            <person name="Thomas B.C."/>
            <person name="Malmstrom R."/>
            <person name="Stieglmeier M."/>
            <person name="Klingl A."/>
            <person name="Woyke T."/>
            <person name="Ryan C.M."/>
            <person name="Banfield J.F."/>
        </authorList>
    </citation>
    <scope>NUCLEOTIDE SEQUENCE [LARGE SCALE GENOMIC DNA]</scope>
</reference>
<feature type="transmembrane region" description="Helical" evidence="1">
    <location>
        <begin position="78"/>
        <end position="97"/>
    </location>
</feature>
<comment type="caution">
    <text evidence="2">The sequence shown here is derived from an EMBL/GenBank/DDBJ whole genome shotgun (WGS) entry which is preliminary data.</text>
</comment>
<feature type="transmembrane region" description="Helical" evidence="1">
    <location>
        <begin position="132"/>
        <end position="148"/>
    </location>
</feature>
<dbReference type="Proteomes" id="UP000230093">
    <property type="component" value="Unassembled WGS sequence"/>
</dbReference>
<dbReference type="EMBL" id="PEZT01000010">
    <property type="protein sequence ID" value="PIS09402.1"/>
    <property type="molecule type" value="Genomic_DNA"/>
</dbReference>
<evidence type="ECO:0008006" key="4">
    <source>
        <dbReference type="Google" id="ProtNLM"/>
    </source>
</evidence>
<feature type="transmembrane region" description="Helical" evidence="1">
    <location>
        <begin position="350"/>
        <end position="368"/>
    </location>
</feature>
<keyword evidence="1" id="KW-0472">Membrane</keyword>
<organism evidence="2 3">
    <name type="scientific">Candidatus Beckwithbacteria bacterium CG10_big_fil_rev_8_21_14_0_10_34_10</name>
    <dbReference type="NCBI Taxonomy" id="1974495"/>
    <lineage>
        <taxon>Bacteria</taxon>
        <taxon>Candidatus Beckwithiibacteriota</taxon>
    </lineage>
</organism>